<accession>A0A0P0Z8B2</accession>
<proteinExistence type="predicted"/>
<dbReference type="RefSeq" id="WP_007065586.1">
    <property type="nucleotide sequence ID" value="NZ_BBWO01000017.1"/>
</dbReference>
<dbReference type="OrthoDB" id="8087244at2"/>
<sequence length="135" mass="14626">MANATTVSLEAYSGTATAVTGDIELTETGITFEDGTVFGFGPLDGTSIMIDGEWRHADIWLSDTPDDPVLSSGNRLCGEGSITFVAVWDDAEDEWDDLPWNDPEDDLVTIAVFTTQDIPEDIGEMCASYVYSFTP</sequence>
<dbReference type="AlphaFoldDB" id="A0A0P0Z8B2"/>
<protein>
    <submittedName>
        <fullName evidence="1">Uncharacterized protein</fullName>
    </submittedName>
</protein>
<evidence type="ECO:0000313" key="1">
    <source>
        <dbReference type="EMBL" id="BAT31055.1"/>
    </source>
</evidence>
<reference evidence="1" key="1">
    <citation type="journal article" date="2015" name="Proc. Natl. Acad. Sci. U.S.A.">
        <title>Bacterial clade with the ribosomal RNA operon on a small plasmid rather than the chromosome.</title>
        <authorList>
            <person name="Anda M."/>
            <person name="Ohtsubo Y."/>
            <person name="Okubo T."/>
            <person name="Sugawara M."/>
            <person name="Nagata Y."/>
            <person name="Tsuda M."/>
            <person name="Minamisawa K."/>
            <person name="Mitsui H."/>
        </authorList>
    </citation>
    <scope>NUCLEOTIDE SEQUENCE</scope>
    <source>
        <strain evidence="1">DSM 15513</strain>
    </source>
</reference>
<dbReference type="EMBL" id="LC066397">
    <property type="protein sequence ID" value="BAT31055.1"/>
    <property type="molecule type" value="Genomic_DNA"/>
</dbReference>
<organism evidence="1">
    <name type="scientific">Fulvimarina pelagi</name>
    <dbReference type="NCBI Taxonomy" id="217511"/>
    <lineage>
        <taxon>Bacteria</taxon>
        <taxon>Pseudomonadati</taxon>
        <taxon>Pseudomonadota</taxon>
        <taxon>Alphaproteobacteria</taxon>
        <taxon>Hyphomicrobiales</taxon>
        <taxon>Aurantimonadaceae</taxon>
        <taxon>Fulvimarina</taxon>
    </lineage>
</organism>
<name>A0A0P0Z8B2_9HYPH</name>